<dbReference type="SUPFAM" id="SSF57756">
    <property type="entry name" value="Retrovirus zinc finger-like domains"/>
    <property type="match status" value="1"/>
</dbReference>
<name>A0A8B6BMD2_MYTGA</name>
<dbReference type="GO" id="GO:0008270">
    <property type="term" value="F:zinc ion binding"/>
    <property type="evidence" value="ECO:0007669"/>
    <property type="project" value="UniProtKB-KW"/>
</dbReference>
<keyword evidence="1" id="KW-0863">Zinc-finger</keyword>
<evidence type="ECO:0000313" key="4">
    <source>
        <dbReference type="EMBL" id="VDH92985.1"/>
    </source>
</evidence>
<dbReference type="EMBL" id="UYJE01000401">
    <property type="protein sequence ID" value="VDH92985.1"/>
    <property type="molecule type" value="Genomic_DNA"/>
</dbReference>
<dbReference type="OrthoDB" id="3863715at2759"/>
<reference evidence="4" key="1">
    <citation type="submission" date="2018-11" db="EMBL/GenBank/DDBJ databases">
        <authorList>
            <person name="Alioto T."/>
            <person name="Alioto T."/>
        </authorList>
    </citation>
    <scope>NUCLEOTIDE SEQUENCE</scope>
</reference>
<dbReference type="PROSITE" id="PS50158">
    <property type="entry name" value="ZF_CCHC"/>
    <property type="match status" value="2"/>
</dbReference>
<gene>
    <name evidence="4" type="ORF">MGAL_10B055927</name>
</gene>
<dbReference type="InterPro" id="IPR036875">
    <property type="entry name" value="Znf_CCHC_sf"/>
</dbReference>
<evidence type="ECO:0000256" key="2">
    <source>
        <dbReference type="SAM" id="MobiDB-lite"/>
    </source>
</evidence>
<dbReference type="AlphaFoldDB" id="A0A8B6BMD2"/>
<evidence type="ECO:0000256" key="1">
    <source>
        <dbReference type="PROSITE-ProRule" id="PRU00047"/>
    </source>
</evidence>
<dbReference type="Pfam" id="PF00098">
    <property type="entry name" value="zf-CCHC"/>
    <property type="match status" value="1"/>
</dbReference>
<comment type="caution">
    <text evidence="4">The sequence shown here is derived from an EMBL/GenBank/DDBJ whole genome shotgun (WGS) entry which is preliminary data.</text>
</comment>
<dbReference type="SMART" id="SM00343">
    <property type="entry name" value="ZnF_C2HC"/>
    <property type="match status" value="2"/>
</dbReference>
<protein>
    <recommendedName>
        <fullName evidence="3">CCHC-type domain-containing protein</fullName>
    </recommendedName>
</protein>
<accession>A0A8B6BMD2</accession>
<keyword evidence="1" id="KW-0862">Zinc</keyword>
<evidence type="ECO:0000313" key="5">
    <source>
        <dbReference type="Proteomes" id="UP000596742"/>
    </source>
</evidence>
<sequence length="282" mass="32348">MASHAEAFKNGPKFDQSDYSISSVEPVFIEESDVFGDIPKLKSLYLTIDEMYKVIGAVIPRRSITGLQRIRGLWRIYLDTQKETECLLSDGLELRGKSIFIYFRNPRFRFEEILQMLKYVALEGYNCTTPKHFRKRFGFEYQFTDCQTGDRIVICDGPLDKAIPKSIPIGIYRATVLYKGQQNDNIKCNKCMETGHKTRDCQNDWKCRNCGESGHRQNECTSDLSSNHDHEQQNYSVHGEDQNDHGEANAQPQIKENKDQEAIQSPVDIVEAITTTSIEAEL</sequence>
<dbReference type="Proteomes" id="UP000596742">
    <property type="component" value="Unassembled WGS sequence"/>
</dbReference>
<evidence type="ECO:0000259" key="3">
    <source>
        <dbReference type="PROSITE" id="PS50158"/>
    </source>
</evidence>
<proteinExistence type="predicted"/>
<dbReference type="Gene3D" id="4.10.60.10">
    <property type="entry name" value="Zinc finger, CCHC-type"/>
    <property type="match status" value="1"/>
</dbReference>
<keyword evidence="5" id="KW-1185">Reference proteome</keyword>
<keyword evidence="1" id="KW-0479">Metal-binding</keyword>
<feature type="domain" description="CCHC-type" evidence="3">
    <location>
        <begin position="206"/>
        <end position="222"/>
    </location>
</feature>
<organism evidence="4 5">
    <name type="scientific">Mytilus galloprovincialis</name>
    <name type="common">Mediterranean mussel</name>
    <dbReference type="NCBI Taxonomy" id="29158"/>
    <lineage>
        <taxon>Eukaryota</taxon>
        <taxon>Metazoa</taxon>
        <taxon>Spiralia</taxon>
        <taxon>Lophotrochozoa</taxon>
        <taxon>Mollusca</taxon>
        <taxon>Bivalvia</taxon>
        <taxon>Autobranchia</taxon>
        <taxon>Pteriomorphia</taxon>
        <taxon>Mytilida</taxon>
        <taxon>Mytiloidea</taxon>
        <taxon>Mytilidae</taxon>
        <taxon>Mytilinae</taxon>
        <taxon>Mytilus</taxon>
    </lineage>
</organism>
<feature type="domain" description="CCHC-type" evidence="3">
    <location>
        <begin position="187"/>
        <end position="203"/>
    </location>
</feature>
<feature type="compositionally biased region" description="Basic and acidic residues" evidence="2">
    <location>
        <begin position="226"/>
        <end position="247"/>
    </location>
</feature>
<feature type="region of interest" description="Disordered" evidence="2">
    <location>
        <begin position="218"/>
        <end position="267"/>
    </location>
</feature>
<dbReference type="GO" id="GO:0003676">
    <property type="term" value="F:nucleic acid binding"/>
    <property type="evidence" value="ECO:0007669"/>
    <property type="project" value="InterPro"/>
</dbReference>
<dbReference type="InterPro" id="IPR001878">
    <property type="entry name" value="Znf_CCHC"/>
</dbReference>